<evidence type="ECO:0000256" key="7">
    <source>
        <dbReference type="ARBA" id="ARBA00023136"/>
    </source>
</evidence>
<evidence type="ECO:0000256" key="6">
    <source>
        <dbReference type="ARBA" id="ARBA00022989"/>
    </source>
</evidence>
<dbReference type="Proteomes" id="UP001617427">
    <property type="component" value="Unassembled WGS sequence"/>
</dbReference>
<dbReference type="Pfam" id="PF00528">
    <property type="entry name" value="BPD_transp_1"/>
    <property type="match status" value="1"/>
</dbReference>
<keyword evidence="11" id="KW-1185">Reference proteome</keyword>
<keyword evidence="6 8" id="KW-1133">Transmembrane helix</keyword>
<evidence type="ECO:0000256" key="2">
    <source>
        <dbReference type="ARBA" id="ARBA00007069"/>
    </source>
</evidence>
<evidence type="ECO:0000313" key="11">
    <source>
        <dbReference type="Proteomes" id="UP001617427"/>
    </source>
</evidence>
<dbReference type="PANTHER" id="PTHR42929:SF5">
    <property type="entry name" value="ABC TRANSPORTER PERMEASE PROTEIN"/>
    <property type="match status" value="1"/>
</dbReference>
<proteinExistence type="inferred from homology"/>
<name>A0ABW8ESF0_9BURK</name>
<keyword evidence="7 8" id="KW-0472">Membrane</keyword>
<evidence type="ECO:0000256" key="8">
    <source>
        <dbReference type="RuleBase" id="RU363032"/>
    </source>
</evidence>
<reference evidence="10 11" key="1">
    <citation type="submission" date="2024-10" db="EMBL/GenBank/DDBJ databases">
        <title>The Natural Products Discovery Center: Release of the First 8490 Sequenced Strains for Exploring Actinobacteria Biosynthetic Diversity.</title>
        <authorList>
            <person name="Kalkreuter E."/>
            <person name="Kautsar S.A."/>
            <person name="Yang D."/>
            <person name="Bader C.D."/>
            <person name="Teijaro C.N."/>
            <person name="Fluegel L."/>
            <person name="Davis C.M."/>
            <person name="Simpson J.R."/>
            <person name="Lauterbach L."/>
            <person name="Steele A.D."/>
            <person name="Gui C."/>
            <person name="Meng S."/>
            <person name="Li G."/>
            <person name="Viehrig K."/>
            <person name="Ye F."/>
            <person name="Su P."/>
            <person name="Kiefer A.F."/>
            <person name="Nichols A."/>
            <person name="Cepeda A.J."/>
            <person name="Yan W."/>
            <person name="Fan B."/>
            <person name="Jiang Y."/>
            <person name="Adhikari A."/>
            <person name="Zheng C.-J."/>
            <person name="Schuster L."/>
            <person name="Cowan T.M."/>
            <person name="Smanski M.J."/>
            <person name="Chevrette M.G."/>
            <person name="De Carvalho L.P.S."/>
            <person name="Shen B."/>
        </authorList>
    </citation>
    <scope>NUCLEOTIDE SEQUENCE [LARGE SCALE GENOMIC DNA]</scope>
    <source>
        <strain evidence="10 11">NPDC087045</strain>
    </source>
</reference>
<dbReference type="Gene3D" id="1.10.3720.10">
    <property type="entry name" value="MetI-like"/>
    <property type="match status" value="1"/>
</dbReference>
<sequence length="289" mass="30884">MSSTVQERAPRARWPYWPLLPAAILFAVLFLIPVGEVAVWAVRDDAGWTLAALRTALADGPYRAILINTVSLSAIVAAACVALGYPVAYFLAARTPRQQRLLLLFIMTPLWISVLIRTYSWIVLLGREGLINSLVKVLGLSDAPLHLLYTRGAVYAAMIQVLLPIAVLTMFSSMSAINRSLLSAARILGASPRQAFVAVFLPLSAGGAVSAGILTFVLALGFFITPALVGGPRDMMISNVIAQQVSETLDWSLAAALGITLLMTGLVIVGIVSLALRRFTQLNAEGGSR</sequence>
<gene>
    <name evidence="10" type="ORF">ACIPEN_00995</name>
</gene>
<dbReference type="EMBL" id="JBIUZV010000001">
    <property type="protein sequence ID" value="MFJ3044380.1"/>
    <property type="molecule type" value="Genomic_DNA"/>
</dbReference>
<dbReference type="PANTHER" id="PTHR42929">
    <property type="entry name" value="INNER MEMBRANE ABC TRANSPORTER PERMEASE PROTEIN YDCU-RELATED-RELATED"/>
    <property type="match status" value="1"/>
</dbReference>
<evidence type="ECO:0000313" key="10">
    <source>
        <dbReference type="EMBL" id="MFJ3044380.1"/>
    </source>
</evidence>
<keyword evidence="3 8" id="KW-0813">Transport</keyword>
<organism evidence="10 11">
    <name type="scientific">Herbaspirillum chlorophenolicum</name>
    <dbReference type="NCBI Taxonomy" id="211589"/>
    <lineage>
        <taxon>Bacteria</taxon>
        <taxon>Pseudomonadati</taxon>
        <taxon>Pseudomonadota</taxon>
        <taxon>Betaproteobacteria</taxon>
        <taxon>Burkholderiales</taxon>
        <taxon>Oxalobacteraceae</taxon>
        <taxon>Herbaspirillum</taxon>
    </lineage>
</organism>
<evidence type="ECO:0000259" key="9">
    <source>
        <dbReference type="PROSITE" id="PS50928"/>
    </source>
</evidence>
<comment type="caution">
    <text evidence="10">The sequence shown here is derived from an EMBL/GenBank/DDBJ whole genome shotgun (WGS) entry which is preliminary data.</text>
</comment>
<dbReference type="PROSITE" id="PS50928">
    <property type="entry name" value="ABC_TM1"/>
    <property type="match status" value="1"/>
</dbReference>
<evidence type="ECO:0000256" key="1">
    <source>
        <dbReference type="ARBA" id="ARBA00004651"/>
    </source>
</evidence>
<feature type="transmembrane region" description="Helical" evidence="8">
    <location>
        <begin position="153"/>
        <end position="174"/>
    </location>
</feature>
<dbReference type="CDD" id="cd06261">
    <property type="entry name" value="TM_PBP2"/>
    <property type="match status" value="1"/>
</dbReference>
<feature type="transmembrane region" description="Helical" evidence="8">
    <location>
        <begin position="195"/>
        <end position="224"/>
    </location>
</feature>
<feature type="transmembrane region" description="Helical" evidence="8">
    <location>
        <begin position="20"/>
        <end position="42"/>
    </location>
</feature>
<dbReference type="InterPro" id="IPR000515">
    <property type="entry name" value="MetI-like"/>
</dbReference>
<feature type="domain" description="ABC transmembrane type-1" evidence="9">
    <location>
        <begin position="66"/>
        <end position="272"/>
    </location>
</feature>
<dbReference type="RefSeq" id="WP_402697998.1">
    <property type="nucleotide sequence ID" value="NZ_JBIUZV010000001.1"/>
</dbReference>
<keyword evidence="5 8" id="KW-0812">Transmembrane</keyword>
<comment type="similarity">
    <text evidence="2">Belongs to the binding-protein-dependent transport system permease family. CysTW subfamily.</text>
</comment>
<feature type="transmembrane region" description="Helical" evidence="8">
    <location>
        <begin position="101"/>
        <end position="124"/>
    </location>
</feature>
<protein>
    <submittedName>
        <fullName evidence="10">ABC transporter permease</fullName>
    </submittedName>
</protein>
<dbReference type="InterPro" id="IPR035906">
    <property type="entry name" value="MetI-like_sf"/>
</dbReference>
<evidence type="ECO:0000256" key="3">
    <source>
        <dbReference type="ARBA" id="ARBA00022448"/>
    </source>
</evidence>
<evidence type="ECO:0000256" key="4">
    <source>
        <dbReference type="ARBA" id="ARBA00022475"/>
    </source>
</evidence>
<feature type="transmembrane region" description="Helical" evidence="8">
    <location>
        <begin position="253"/>
        <end position="276"/>
    </location>
</feature>
<evidence type="ECO:0000256" key="5">
    <source>
        <dbReference type="ARBA" id="ARBA00022692"/>
    </source>
</evidence>
<feature type="transmembrane region" description="Helical" evidence="8">
    <location>
        <begin position="62"/>
        <end position="89"/>
    </location>
</feature>
<accession>A0ABW8ESF0</accession>
<keyword evidence="4" id="KW-1003">Cell membrane</keyword>
<comment type="subcellular location">
    <subcellularLocation>
        <location evidence="1 8">Cell membrane</location>
        <topology evidence="1 8">Multi-pass membrane protein</topology>
    </subcellularLocation>
</comment>
<dbReference type="SUPFAM" id="SSF161098">
    <property type="entry name" value="MetI-like"/>
    <property type="match status" value="1"/>
</dbReference>